<dbReference type="SUPFAM" id="SSF160240">
    <property type="entry name" value="Cation efflux protein cytoplasmic domain-like"/>
    <property type="match status" value="1"/>
</dbReference>
<feature type="compositionally biased region" description="Low complexity" evidence="8">
    <location>
        <begin position="417"/>
        <end position="426"/>
    </location>
</feature>
<feature type="compositionally biased region" description="Basic and acidic residues" evidence="8">
    <location>
        <begin position="382"/>
        <end position="415"/>
    </location>
</feature>
<dbReference type="InterPro" id="IPR027469">
    <property type="entry name" value="Cation_efflux_TMD_sf"/>
</dbReference>
<feature type="domain" description="Cation efflux protein transmembrane" evidence="10">
    <location>
        <begin position="549"/>
        <end position="620"/>
    </location>
</feature>
<feature type="compositionally biased region" description="Low complexity" evidence="8">
    <location>
        <begin position="156"/>
        <end position="170"/>
    </location>
</feature>
<dbReference type="InterPro" id="IPR036837">
    <property type="entry name" value="Cation_efflux_CTD_sf"/>
</dbReference>
<dbReference type="NCBIfam" id="TIGR01297">
    <property type="entry name" value="CDF"/>
    <property type="match status" value="2"/>
</dbReference>
<dbReference type="Pfam" id="PF01545">
    <property type="entry name" value="Cation_efflux"/>
    <property type="match status" value="2"/>
</dbReference>
<dbReference type="InterPro" id="IPR027470">
    <property type="entry name" value="Cation_efflux_CTD"/>
</dbReference>
<reference evidence="12 13" key="1">
    <citation type="journal article" date="2016" name="Front. Microbiol.">
        <title>Genome and transcriptome sequences reveal the specific parasitism of the nematophagous Purpureocillium lilacinum 36-1.</title>
        <authorList>
            <person name="Xie J."/>
            <person name="Li S."/>
            <person name="Mo C."/>
            <person name="Xiao X."/>
            <person name="Peng D."/>
            <person name="Wang G."/>
            <person name="Xiao Y."/>
        </authorList>
    </citation>
    <scope>NUCLEOTIDE SEQUENCE [LARGE SCALE GENOMIC DNA]</scope>
    <source>
        <strain evidence="12 13">36-1</strain>
    </source>
</reference>
<comment type="caution">
    <text evidence="12">The sequence shown here is derived from an EMBL/GenBank/DDBJ whole genome shotgun (WGS) entry which is preliminary data.</text>
</comment>
<dbReference type="GO" id="GO:0005385">
    <property type="term" value="F:zinc ion transmembrane transporter activity"/>
    <property type="evidence" value="ECO:0007669"/>
    <property type="project" value="TreeGrafter"/>
</dbReference>
<feature type="transmembrane region" description="Helical" evidence="9">
    <location>
        <begin position="299"/>
        <end position="319"/>
    </location>
</feature>
<feature type="region of interest" description="Disordered" evidence="8">
    <location>
        <begin position="468"/>
        <end position="552"/>
    </location>
</feature>
<dbReference type="InterPro" id="IPR058533">
    <property type="entry name" value="Cation_efflux_TM"/>
</dbReference>
<dbReference type="AlphaFoldDB" id="A0A2U3EFE6"/>
<feature type="compositionally biased region" description="Basic and acidic residues" evidence="8">
    <location>
        <begin position="527"/>
        <end position="536"/>
    </location>
</feature>
<feature type="transmembrane region" description="Helical" evidence="9">
    <location>
        <begin position="267"/>
        <end position="287"/>
    </location>
</feature>
<evidence type="ECO:0000256" key="5">
    <source>
        <dbReference type="ARBA" id="ARBA00022833"/>
    </source>
</evidence>
<evidence type="ECO:0000256" key="7">
    <source>
        <dbReference type="ARBA" id="ARBA00023136"/>
    </source>
</evidence>
<feature type="transmembrane region" description="Helical" evidence="9">
    <location>
        <begin position="596"/>
        <end position="620"/>
    </location>
</feature>
<dbReference type="InterPro" id="IPR002524">
    <property type="entry name" value="Cation_efflux"/>
</dbReference>
<feature type="transmembrane region" description="Helical" evidence="9">
    <location>
        <begin position="207"/>
        <end position="224"/>
    </location>
</feature>
<sequence length="770" mass="82576">MCEESSGAVGRIRLSCHRPAGYCTGLRVAAPACPLLHHHHQRVPLSSSTLSSTYSSSPPSDPDPRPSPFGLVPPNSRKLAAATAQPRPYQSRLQSASLGFQASATAAVNRGHYRQQRAKSPPGCSRSGIAQPPPARLPLSPSPFNNVPSTVAQTHATSASRQASPAQAPSAASHRIDDAVAVAVAAATLLPLNATARARARALRPPFFLLELIVGFLAHSLALTADAFHMLNDIISLVIGLWAVVAAQKETTDEYTFGWVRAEILGAFFNAVFLIALCVSIILEALTRFVEPPEINNPKLILIVGCAGLFSNLLGFVVLGGHGHSHDHDHGDEGHDHDHAHGEHSHDHSHTNDAEEGRAGRDIRSEVADESGDVNDILPEVVVRRATTDRSGTDSPETTRRIRFGDDAQGRDESNTRGSRASGQSRGRVRRRSSKSGHSRFASIEDMSIHPASFRQDIIAASLAASSNGPVAETDSSEESAVADSENDANESSPLLKDSNATSNNGTIAHKSHSHSTSTTWRRRARRDSSVHDGHNHTMPRKPGSKVSGHSHADMGMNAMMLHVLGDALGNVGVIITALIIWLTDWPGKIYADPTVSLFITAIILKTSIPLTLATARVLLQATPENICIQDIRQDIERLPGVVSCHHIHVWQLSDTKIVASLHLQVSFPINTHSGEKYMQLAKRARKCLHAYGIHSATIQPEFCLDQKHQRDHDVAALSLDGATADGPADAACLLECVDDCEEQGCCTQDTASSTRRGSDSSQGDAQPRS</sequence>
<evidence type="ECO:0000256" key="2">
    <source>
        <dbReference type="ARBA" id="ARBA00008873"/>
    </source>
</evidence>
<feature type="region of interest" description="Disordered" evidence="8">
    <location>
        <begin position="47"/>
        <end position="93"/>
    </location>
</feature>
<organism evidence="12 13">
    <name type="scientific">Purpureocillium lilacinum</name>
    <name type="common">Paecilomyces lilacinus</name>
    <dbReference type="NCBI Taxonomy" id="33203"/>
    <lineage>
        <taxon>Eukaryota</taxon>
        <taxon>Fungi</taxon>
        <taxon>Dikarya</taxon>
        <taxon>Ascomycota</taxon>
        <taxon>Pezizomycotina</taxon>
        <taxon>Sordariomycetes</taxon>
        <taxon>Hypocreomycetidae</taxon>
        <taxon>Hypocreales</taxon>
        <taxon>Ophiocordycipitaceae</taxon>
        <taxon>Purpureocillium</taxon>
    </lineage>
</organism>
<dbReference type="Proteomes" id="UP000245956">
    <property type="component" value="Unassembled WGS sequence"/>
</dbReference>
<evidence type="ECO:0000259" key="10">
    <source>
        <dbReference type="Pfam" id="PF01545"/>
    </source>
</evidence>
<name>A0A2U3EFE6_PURLI</name>
<keyword evidence="7 9" id="KW-0472">Membrane</keyword>
<dbReference type="SUPFAM" id="SSF161111">
    <property type="entry name" value="Cation efflux protein transmembrane domain-like"/>
    <property type="match status" value="1"/>
</dbReference>
<evidence type="ECO:0000313" key="13">
    <source>
        <dbReference type="Proteomes" id="UP000245956"/>
    </source>
</evidence>
<feature type="region of interest" description="Disordered" evidence="8">
    <location>
        <begin position="109"/>
        <end position="170"/>
    </location>
</feature>
<feature type="transmembrane region" description="Helical" evidence="9">
    <location>
        <begin position="230"/>
        <end position="247"/>
    </location>
</feature>
<keyword evidence="4 9" id="KW-0812">Transmembrane</keyword>
<feature type="compositionally biased region" description="Basic residues" evidence="8">
    <location>
        <begin position="427"/>
        <end position="438"/>
    </location>
</feature>
<evidence type="ECO:0000259" key="11">
    <source>
        <dbReference type="Pfam" id="PF16916"/>
    </source>
</evidence>
<dbReference type="EMBL" id="LCWV01000005">
    <property type="protein sequence ID" value="PWI73247.1"/>
    <property type="molecule type" value="Genomic_DNA"/>
</dbReference>
<dbReference type="Gene3D" id="1.20.1510.10">
    <property type="entry name" value="Cation efflux protein transmembrane domain"/>
    <property type="match status" value="2"/>
</dbReference>
<feature type="transmembrane region" description="Helical" evidence="9">
    <location>
        <begin position="564"/>
        <end position="584"/>
    </location>
</feature>
<feature type="region of interest" description="Disordered" evidence="8">
    <location>
        <begin position="748"/>
        <end position="770"/>
    </location>
</feature>
<dbReference type="PANTHER" id="PTHR45820">
    <property type="entry name" value="FI23527P1"/>
    <property type="match status" value="1"/>
</dbReference>
<protein>
    <submittedName>
        <fullName evidence="12">Zinc homeostasis factor 1</fullName>
    </submittedName>
</protein>
<feature type="domain" description="Cation efflux protein transmembrane" evidence="10">
    <location>
        <begin position="207"/>
        <end position="337"/>
    </location>
</feature>
<gene>
    <name evidence="12" type="ORF">PCL_10262</name>
</gene>
<evidence type="ECO:0000256" key="4">
    <source>
        <dbReference type="ARBA" id="ARBA00022692"/>
    </source>
</evidence>
<proteinExistence type="inferred from homology"/>
<evidence type="ECO:0000256" key="6">
    <source>
        <dbReference type="ARBA" id="ARBA00022989"/>
    </source>
</evidence>
<evidence type="ECO:0000256" key="8">
    <source>
        <dbReference type="SAM" id="MobiDB-lite"/>
    </source>
</evidence>
<keyword evidence="3" id="KW-0813">Transport</keyword>
<dbReference type="GO" id="GO:0006882">
    <property type="term" value="P:intracellular zinc ion homeostasis"/>
    <property type="evidence" value="ECO:0007669"/>
    <property type="project" value="TreeGrafter"/>
</dbReference>
<feature type="compositionally biased region" description="Low complexity" evidence="8">
    <location>
        <begin position="47"/>
        <end position="58"/>
    </location>
</feature>
<feature type="domain" description="Cation efflux protein cytoplasmic" evidence="11">
    <location>
        <begin position="625"/>
        <end position="702"/>
    </location>
</feature>
<keyword evidence="5" id="KW-0862">Zinc</keyword>
<evidence type="ECO:0000256" key="9">
    <source>
        <dbReference type="SAM" id="Phobius"/>
    </source>
</evidence>
<evidence type="ECO:0000256" key="1">
    <source>
        <dbReference type="ARBA" id="ARBA00004141"/>
    </source>
</evidence>
<comment type="subcellular location">
    <subcellularLocation>
        <location evidence="1">Membrane</location>
        <topology evidence="1">Multi-pass membrane protein</topology>
    </subcellularLocation>
</comment>
<feature type="compositionally biased region" description="Polar residues" evidence="8">
    <location>
        <begin position="144"/>
        <end position="155"/>
    </location>
</feature>
<dbReference type="Pfam" id="PF16916">
    <property type="entry name" value="ZT_dimer"/>
    <property type="match status" value="1"/>
</dbReference>
<dbReference type="PANTHER" id="PTHR45820:SF4">
    <property type="entry name" value="ZINC TRANSPORTER 63C, ISOFORM F"/>
    <property type="match status" value="1"/>
</dbReference>
<keyword evidence="6 9" id="KW-1133">Transmembrane helix</keyword>
<accession>A0A2U3EFE6</accession>
<dbReference type="GO" id="GO:0016020">
    <property type="term" value="C:membrane"/>
    <property type="evidence" value="ECO:0007669"/>
    <property type="project" value="UniProtKB-SubCell"/>
</dbReference>
<feature type="compositionally biased region" description="Basic and acidic residues" evidence="8">
    <location>
        <begin position="325"/>
        <end position="367"/>
    </location>
</feature>
<evidence type="ECO:0000256" key="3">
    <source>
        <dbReference type="ARBA" id="ARBA00022448"/>
    </source>
</evidence>
<evidence type="ECO:0000313" key="12">
    <source>
        <dbReference type="EMBL" id="PWI73247.1"/>
    </source>
</evidence>
<comment type="similarity">
    <text evidence="2">Belongs to the cation diffusion facilitator (CDF) transporter (TC 2.A.4) family. SLC30A subfamily.</text>
</comment>
<feature type="region of interest" description="Disordered" evidence="8">
    <location>
        <begin position="325"/>
        <end position="444"/>
    </location>
</feature>